<feature type="domain" description="RING-type" evidence="5">
    <location>
        <begin position="47"/>
        <end position="96"/>
    </location>
</feature>
<accession>A0AA35ZCM1</accession>
<dbReference type="EMBL" id="OX465082">
    <property type="protein sequence ID" value="CAI9289684.1"/>
    <property type="molecule type" value="Genomic_DNA"/>
</dbReference>
<dbReference type="PROSITE" id="PS50089">
    <property type="entry name" value="ZF_RING_2"/>
    <property type="match status" value="1"/>
</dbReference>
<keyword evidence="1" id="KW-0479">Metal-binding</keyword>
<dbReference type="InterPro" id="IPR017907">
    <property type="entry name" value="Znf_RING_CS"/>
</dbReference>
<dbReference type="InterPro" id="IPR013083">
    <property type="entry name" value="Znf_RING/FYVE/PHD"/>
</dbReference>
<dbReference type="SUPFAM" id="SSF57850">
    <property type="entry name" value="RING/U-box"/>
    <property type="match status" value="1"/>
</dbReference>
<sequence length="117" mass="12871">MNLKGSNSLTSDELFGQLSYDLNISDEKSLLTLTFLGSEKLEYNLTCPICLDIIFQPYSLRCGHIFCKSCVCLAASVLIIEGFKCANQDSKCPVCRESGVYAKSVCMSELGLLLQPK</sequence>
<evidence type="ECO:0000259" key="5">
    <source>
        <dbReference type="PROSITE" id="PS50089"/>
    </source>
</evidence>
<dbReference type="InterPro" id="IPR027370">
    <property type="entry name" value="Znf-RING_euk"/>
</dbReference>
<dbReference type="InterPro" id="IPR001841">
    <property type="entry name" value="Znf_RING"/>
</dbReference>
<name>A0AA35ZCM1_LACSI</name>
<dbReference type="GO" id="GO:0008270">
    <property type="term" value="F:zinc ion binding"/>
    <property type="evidence" value="ECO:0007669"/>
    <property type="project" value="UniProtKB-KW"/>
</dbReference>
<keyword evidence="3" id="KW-0862">Zinc</keyword>
<protein>
    <recommendedName>
        <fullName evidence="5">RING-type domain-containing protein</fullName>
    </recommendedName>
</protein>
<dbReference type="AlphaFoldDB" id="A0AA35ZCM1"/>
<dbReference type="PROSITE" id="PS00518">
    <property type="entry name" value="ZF_RING_1"/>
    <property type="match status" value="1"/>
</dbReference>
<dbReference type="SMART" id="SM00184">
    <property type="entry name" value="RING"/>
    <property type="match status" value="1"/>
</dbReference>
<evidence type="ECO:0000256" key="3">
    <source>
        <dbReference type="ARBA" id="ARBA00022833"/>
    </source>
</evidence>
<evidence type="ECO:0000313" key="6">
    <source>
        <dbReference type="EMBL" id="CAI9289684.1"/>
    </source>
</evidence>
<dbReference type="Pfam" id="PF13445">
    <property type="entry name" value="zf-RING_UBOX"/>
    <property type="match status" value="1"/>
</dbReference>
<proteinExistence type="predicted"/>
<evidence type="ECO:0000256" key="1">
    <source>
        <dbReference type="ARBA" id="ARBA00022723"/>
    </source>
</evidence>
<evidence type="ECO:0000313" key="7">
    <source>
        <dbReference type="Proteomes" id="UP001177003"/>
    </source>
</evidence>
<dbReference type="InterPro" id="IPR033326">
    <property type="entry name" value="BAH1"/>
</dbReference>
<reference evidence="6" key="1">
    <citation type="submission" date="2023-04" db="EMBL/GenBank/DDBJ databases">
        <authorList>
            <person name="Vijverberg K."/>
            <person name="Xiong W."/>
            <person name="Schranz E."/>
        </authorList>
    </citation>
    <scope>NUCLEOTIDE SEQUENCE</scope>
</reference>
<keyword evidence="2 4" id="KW-0863">Zinc-finger</keyword>
<dbReference type="Proteomes" id="UP001177003">
    <property type="component" value="Chromosome 6"/>
</dbReference>
<evidence type="ECO:0000256" key="2">
    <source>
        <dbReference type="ARBA" id="ARBA00022771"/>
    </source>
</evidence>
<evidence type="ECO:0000256" key="4">
    <source>
        <dbReference type="PROSITE-ProRule" id="PRU00175"/>
    </source>
</evidence>
<keyword evidence="7" id="KW-1185">Reference proteome</keyword>
<dbReference type="PANTHER" id="PTHR46764:SF5">
    <property type="entry name" value="RING-TYPE E3 UBIQUITIN TRANSFERASE"/>
    <property type="match status" value="1"/>
</dbReference>
<dbReference type="Gene3D" id="3.30.40.10">
    <property type="entry name" value="Zinc/RING finger domain, C3HC4 (zinc finger)"/>
    <property type="match status" value="1"/>
</dbReference>
<gene>
    <name evidence="6" type="ORF">LSALG_LOCUS28910</name>
</gene>
<dbReference type="PANTHER" id="PTHR46764">
    <property type="entry name" value="E3 UBIQUITIN-PROTEIN LIGASE BAH1"/>
    <property type="match status" value="1"/>
</dbReference>
<organism evidence="6 7">
    <name type="scientific">Lactuca saligna</name>
    <name type="common">Willowleaf lettuce</name>
    <dbReference type="NCBI Taxonomy" id="75948"/>
    <lineage>
        <taxon>Eukaryota</taxon>
        <taxon>Viridiplantae</taxon>
        <taxon>Streptophyta</taxon>
        <taxon>Embryophyta</taxon>
        <taxon>Tracheophyta</taxon>
        <taxon>Spermatophyta</taxon>
        <taxon>Magnoliopsida</taxon>
        <taxon>eudicotyledons</taxon>
        <taxon>Gunneridae</taxon>
        <taxon>Pentapetalae</taxon>
        <taxon>asterids</taxon>
        <taxon>campanulids</taxon>
        <taxon>Asterales</taxon>
        <taxon>Asteraceae</taxon>
        <taxon>Cichorioideae</taxon>
        <taxon>Cichorieae</taxon>
        <taxon>Lactucinae</taxon>
        <taxon>Lactuca</taxon>
    </lineage>
</organism>